<keyword evidence="3" id="KW-1185">Reference proteome</keyword>
<dbReference type="InterPro" id="IPR029058">
    <property type="entry name" value="AB_hydrolase_fold"/>
</dbReference>
<reference evidence="4" key="2">
    <citation type="submission" date="2025-08" db="UniProtKB">
        <authorList>
            <consortium name="RefSeq"/>
        </authorList>
    </citation>
    <scope>IDENTIFICATION</scope>
    <source>
        <tissue evidence="4">Leaf</tissue>
    </source>
</reference>
<dbReference type="OrthoDB" id="284184at2759"/>
<sequence length="443" mass="49676">MVPSLGQWGRKSAEALFCALNFIVFLFLDAVECVLCPVYRFLDSFFEGEASPCYCATQGGESSRGVNGEEGEEEGELSESLYRRENIFREMWFLAFGRKRASFGQEKRLVNGNGGSKGTPVRWSDCGCETCVSWMSNTEQKLHVVVKEPSGAAVSGQGKAPENVIFLHGFLASSSLWTESVFPHLSESGAASYRLFAVDLLGFGKSPKPRDCSYTLKDHLNMIEKSVICPFQLDSFHIVAHSMGCVVAVALASKYETSVKSVTLTAPPYFPSSKRDSSLTVLRRLAEKRLWPPLLFGSSVMSWYEHLGRCICFIVCRNHRTWERILKFITRRSDVHFTVIDLTRHTHHSAWHTMHNVICGGTKLMDGYLETLRRSGAKISIIHGDRDQVVPLECSLSIKARLPDAEINIIRNANHNTVIFGRERDFTRFLGCTWESSSSVRTS</sequence>
<dbReference type="InterPro" id="IPR000073">
    <property type="entry name" value="AB_hydrolase_1"/>
</dbReference>
<protein>
    <submittedName>
        <fullName evidence="4">Probable lysophospholipase BODYGUARD 4 isoform X1</fullName>
    </submittedName>
</protein>
<evidence type="ECO:0000313" key="3">
    <source>
        <dbReference type="Proteomes" id="UP000515151"/>
    </source>
</evidence>
<gene>
    <name evidence="4" type="primary">LOC116203902</name>
</gene>
<proteinExistence type="predicted"/>
<dbReference type="PANTHER" id="PTHR43689:SF14">
    <property type="entry name" value="LYSOPHOSPHOLIPASE BODYGUARD 4-RELATED"/>
    <property type="match status" value="1"/>
</dbReference>
<dbReference type="AlphaFoldDB" id="A0A6P8D3N3"/>
<evidence type="ECO:0000256" key="1">
    <source>
        <dbReference type="SAM" id="MobiDB-lite"/>
    </source>
</evidence>
<dbReference type="GeneID" id="116203902"/>
<dbReference type="Gene3D" id="3.40.50.1820">
    <property type="entry name" value="alpha/beta hydrolase"/>
    <property type="match status" value="1"/>
</dbReference>
<organism evidence="3 4">
    <name type="scientific">Punica granatum</name>
    <name type="common">Pomegranate</name>
    <dbReference type="NCBI Taxonomy" id="22663"/>
    <lineage>
        <taxon>Eukaryota</taxon>
        <taxon>Viridiplantae</taxon>
        <taxon>Streptophyta</taxon>
        <taxon>Embryophyta</taxon>
        <taxon>Tracheophyta</taxon>
        <taxon>Spermatophyta</taxon>
        <taxon>Magnoliopsida</taxon>
        <taxon>eudicotyledons</taxon>
        <taxon>Gunneridae</taxon>
        <taxon>Pentapetalae</taxon>
        <taxon>rosids</taxon>
        <taxon>malvids</taxon>
        <taxon>Myrtales</taxon>
        <taxon>Lythraceae</taxon>
        <taxon>Punica</taxon>
    </lineage>
</organism>
<dbReference type="PANTHER" id="PTHR43689">
    <property type="entry name" value="HYDROLASE"/>
    <property type="match status" value="1"/>
</dbReference>
<dbReference type="SUPFAM" id="SSF53474">
    <property type="entry name" value="alpha/beta-Hydrolases"/>
    <property type="match status" value="1"/>
</dbReference>
<dbReference type="Proteomes" id="UP000515151">
    <property type="component" value="Chromosome 4"/>
</dbReference>
<feature type="region of interest" description="Disordered" evidence="1">
    <location>
        <begin position="59"/>
        <end position="78"/>
    </location>
</feature>
<feature type="domain" description="AB hydrolase-1" evidence="2">
    <location>
        <begin position="164"/>
        <end position="271"/>
    </location>
</feature>
<evidence type="ECO:0000313" key="4">
    <source>
        <dbReference type="RefSeq" id="XP_031391727.1"/>
    </source>
</evidence>
<dbReference type="RefSeq" id="XP_031391727.1">
    <property type="nucleotide sequence ID" value="XM_031535867.1"/>
</dbReference>
<dbReference type="Pfam" id="PF00561">
    <property type="entry name" value="Abhydrolase_1"/>
    <property type="match status" value="1"/>
</dbReference>
<reference evidence="3" key="1">
    <citation type="journal article" date="2020" name="Plant Biotechnol. J.">
        <title>The pomegranate (Punica granatum L.) draft genome dissects genetic divergence between soft- and hard-seeded cultivars.</title>
        <authorList>
            <person name="Luo X."/>
            <person name="Li H."/>
            <person name="Wu Z."/>
            <person name="Yao W."/>
            <person name="Zhao P."/>
            <person name="Cao D."/>
            <person name="Yu H."/>
            <person name="Li K."/>
            <person name="Poudel K."/>
            <person name="Zhao D."/>
            <person name="Zhang F."/>
            <person name="Xia X."/>
            <person name="Chen L."/>
            <person name="Wang Q."/>
            <person name="Jing D."/>
            <person name="Cao S."/>
        </authorList>
    </citation>
    <scope>NUCLEOTIDE SEQUENCE [LARGE SCALE GENOMIC DNA]</scope>
    <source>
        <strain evidence="3">cv. Tunisia</strain>
    </source>
</reference>
<accession>A0A6P8D3N3</accession>
<evidence type="ECO:0000259" key="2">
    <source>
        <dbReference type="Pfam" id="PF00561"/>
    </source>
</evidence>
<name>A0A6P8D3N3_PUNGR</name>